<dbReference type="PANTHER" id="PTHR30399:SF1">
    <property type="entry name" value="UTP PYROPHOSPHATASE"/>
    <property type="match status" value="1"/>
</dbReference>
<evidence type="ECO:0000313" key="3">
    <source>
        <dbReference type="Proteomes" id="UP000076555"/>
    </source>
</evidence>
<dbReference type="Proteomes" id="UP000076555">
    <property type="component" value="Unassembled WGS sequence"/>
</dbReference>
<comment type="caution">
    <text evidence="2">The sequence shown here is derived from an EMBL/GenBank/DDBJ whole genome shotgun (WGS) entry which is preliminary data.</text>
</comment>
<proteinExistence type="predicted"/>
<dbReference type="RefSeq" id="WP_063872385.1">
    <property type="nucleotide sequence ID" value="NZ_CAWMRI010000102.1"/>
</dbReference>
<dbReference type="InterPro" id="IPR053136">
    <property type="entry name" value="UTP_pyrophosphatase-like"/>
</dbReference>
<organism evidence="2 3">
    <name type="scientific">Nodularia spumigena CENA596</name>
    <dbReference type="NCBI Taxonomy" id="1819295"/>
    <lineage>
        <taxon>Bacteria</taxon>
        <taxon>Bacillati</taxon>
        <taxon>Cyanobacteriota</taxon>
        <taxon>Cyanophyceae</taxon>
        <taxon>Nostocales</taxon>
        <taxon>Nodulariaceae</taxon>
        <taxon>Nodularia</taxon>
    </lineage>
</organism>
<dbReference type="CDD" id="cd07344">
    <property type="entry name" value="M48_yhfN_like"/>
    <property type="match status" value="1"/>
</dbReference>
<dbReference type="Pfam" id="PF01863">
    <property type="entry name" value="YgjP-like"/>
    <property type="match status" value="1"/>
</dbReference>
<dbReference type="AlphaFoldDB" id="A0A161VSN8"/>
<evidence type="ECO:0000259" key="1">
    <source>
        <dbReference type="Pfam" id="PF01863"/>
    </source>
</evidence>
<feature type="domain" description="YgjP-like metallopeptidase" evidence="1">
    <location>
        <begin position="18"/>
        <end position="141"/>
    </location>
</feature>
<reference evidence="2 3" key="1">
    <citation type="submission" date="2016-04" db="EMBL/GenBank/DDBJ databases">
        <title>Draft Genome Assembly of the Bloom-forming Cyanobacterium Nodularia spumigena Strain CENA596 in Shrimp Production Ponds.</title>
        <authorList>
            <person name="Popin R.V."/>
            <person name="Rigonato J."/>
            <person name="Abreu V.A."/>
            <person name="Andreote A.P."/>
            <person name="Silveira S.B."/>
            <person name="Odebrecht C."/>
            <person name="Fiore M.F."/>
        </authorList>
    </citation>
    <scope>NUCLEOTIDE SEQUENCE [LARGE SCALE GENOMIC DNA]</scope>
    <source>
        <strain evidence="2 3">CENA596</strain>
    </source>
</reference>
<protein>
    <recommendedName>
        <fullName evidence="1">YgjP-like metallopeptidase domain-containing protein</fullName>
    </recommendedName>
</protein>
<gene>
    <name evidence="2" type="ORF">A2T98_08550</name>
</gene>
<accession>A0A161VSN8</accession>
<name>A0A161VSN8_NODSP</name>
<sequence length="146" mass="17064">MTIVIYSPGYPKVEISSNTHINLYVKPESNAAQRQQVIISWYRQQLKQQIPPLIAKWEPNMGVKVEDWGVKLMRTKWGTCNIQAKRIWLNLELAKKDPQCLEYIVVHEMVHLLERNHGDRFVSLMNKFLPHWKSSQADLNRSPLGS</sequence>
<dbReference type="EMBL" id="LWAJ01000102">
    <property type="protein sequence ID" value="KZL50225.1"/>
    <property type="molecule type" value="Genomic_DNA"/>
</dbReference>
<dbReference type="Gene3D" id="3.30.2010.10">
    <property type="entry name" value="Metalloproteases ('zincins'), catalytic domain"/>
    <property type="match status" value="1"/>
</dbReference>
<dbReference type="PANTHER" id="PTHR30399">
    <property type="entry name" value="UNCHARACTERIZED PROTEIN YGJP"/>
    <property type="match status" value="1"/>
</dbReference>
<evidence type="ECO:0000313" key="2">
    <source>
        <dbReference type="EMBL" id="KZL50225.1"/>
    </source>
</evidence>
<dbReference type="InterPro" id="IPR002725">
    <property type="entry name" value="YgjP-like_metallopeptidase"/>
</dbReference>